<proteinExistence type="predicted"/>
<dbReference type="OrthoDB" id="2970403at2"/>
<gene>
    <name evidence="1" type="ORF">BN997_00569</name>
</gene>
<accession>A0A0A1M654</accession>
<reference evidence="1 2" key="1">
    <citation type="submission" date="2014-11" db="EMBL/GenBank/DDBJ databases">
        <authorList>
            <person name="Urmite Genomes Urmite Genomes"/>
        </authorList>
    </citation>
    <scope>NUCLEOTIDE SEQUENCE [LARGE SCALE GENOMIC DNA]</scope>
    <source>
        <strain evidence="1 2">Oc5</strain>
    </source>
</reference>
<dbReference type="RefSeq" id="WP_042529482.1">
    <property type="nucleotide sequence ID" value="NZ_CAXOIH010000008.1"/>
</dbReference>
<evidence type="ECO:0000313" key="1">
    <source>
        <dbReference type="EMBL" id="CEI80760.1"/>
    </source>
</evidence>
<dbReference type="Proteomes" id="UP000040453">
    <property type="component" value="Unassembled WGS sequence"/>
</dbReference>
<evidence type="ECO:0008006" key="3">
    <source>
        <dbReference type="Google" id="ProtNLM"/>
    </source>
</evidence>
<evidence type="ECO:0000313" key="2">
    <source>
        <dbReference type="Proteomes" id="UP000040453"/>
    </source>
</evidence>
<organism evidence="1 2">
    <name type="scientific">Oceanobacillus oncorhynchi</name>
    <dbReference type="NCBI Taxonomy" id="545501"/>
    <lineage>
        <taxon>Bacteria</taxon>
        <taxon>Bacillati</taxon>
        <taxon>Bacillota</taxon>
        <taxon>Bacilli</taxon>
        <taxon>Bacillales</taxon>
        <taxon>Bacillaceae</taxon>
        <taxon>Oceanobacillus</taxon>
    </lineage>
</organism>
<dbReference type="EMBL" id="CDGG01000001">
    <property type="protein sequence ID" value="CEI80760.1"/>
    <property type="molecule type" value="Genomic_DNA"/>
</dbReference>
<name>A0A0A1M654_9BACI</name>
<dbReference type="AlphaFoldDB" id="A0A0A1M654"/>
<protein>
    <recommendedName>
        <fullName evidence="3">N-acetyltransferase domain-containing protein</fullName>
    </recommendedName>
</protein>
<keyword evidence="2" id="KW-1185">Reference proteome</keyword>
<sequence length="133" mass="15641">MQIYQVKEAKLELIEKFMEKNGTLFGKKLTKESYVVEINGSMEGCFNLDMVDESTYWLKQLYLNKEHVEKLFVVFESVLVISRKNNVKCVYVHNQSPVVDILLESLQFKRESDVTFKNINSEKTGNWWAYQVS</sequence>